<keyword evidence="5 15" id="KW-0963">Cytoplasm</keyword>
<dbReference type="Pfam" id="PF14622">
    <property type="entry name" value="Ribonucleas_3_3"/>
    <property type="match status" value="1"/>
</dbReference>
<dbReference type="GO" id="GO:0006397">
    <property type="term" value="P:mRNA processing"/>
    <property type="evidence" value="ECO:0007669"/>
    <property type="project" value="UniProtKB-UniRule"/>
</dbReference>
<dbReference type="HAMAP" id="MF_00104">
    <property type="entry name" value="RNase_III"/>
    <property type="match status" value="1"/>
</dbReference>
<evidence type="ECO:0000256" key="8">
    <source>
        <dbReference type="ARBA" id="ARBA00022694"/>
    </source>
</evidence>
<evidence type="ECO:0000256" key="14">
    <source>
        <dbReference type="ARBA" id="ARBA00022884"/>
    </source>
</evidence>
<keyword evidence="12 15" id="KW-0378">Hydrolase</keyword>
<evidence type="ECO:0000256" key="2">
    <source>
        <dbReference type="ARBA" id="ARBA00004496"/>
    </source>
</evidence>
<evidence type="ECO:0000259" key="16">
    <source>
        <dbReference type="PROSITE" id="PS50137"/>
    </source>
</evidence>
<dbReference type="SUPFAM" id="SSF69065">
    <property type="entry name" value="RNase III domain-like"/>
    <property type="match status" value="1"/>
</dbReference>
<dbReference type="InterPro" id="IPR011907">
    <property type="entry name" value="RNase_III"/>
</dbReference>
<dbReference type="FunFam" id="3.30.160.20:FF:000003">
    <property type="entry name" value="Ribonuclease 3"/>
    <property type="match status" value="1"/>
</dbReference>
<feature type="domain" description="DRBM" evidence="16">
    <location>
        <begin position="166"/>
        <end position="235"/>
    </location>
</feature>
<evidence type="ECO:0000256" key="3">
    <source>
        <dbReference type="ARBA" id="ARBA00010183"/>
    </source>
</evidence>
<keyword evidence="8 15" id="KW-0819">tRNA processing</keyword>
<keyword evidence="14 15" id="KW-0694">RNA-binding</keyword>
<feature type="domain" description="RNase III" evidence="17">
    <location>
        <begin position="10"/>
        <end position="139"/>
    </location>
</feature>
<comment type="subunit">
    <text evidence="4 15">Homodimer.</text>
</comment>
<dbReference type="FunFam" id="1.10.1520.10:FF:000001">
    <property type="entry name" value="Ribonuclease 3"/>
    <property type="match status" value="1"/>
</dbReference>
<dbReference type="NCBIfam" id="TIGR02191">
    <property type="entry name" value="RNaseIII"/>
    <property type="match status" value="1"/>
</dbReference>
<protein>
    <recommendedName>
        <fullName evidence="15">Ribonuclease 3</fullName>
        <ecNumber evidence="15">3.1.26.3</ecNumber>
    </recommendedName>
    <alternativeName>
        <fullName evidence="15">Ribonuclease III</fullName>
        <shortName evidence="15">RNase III</shortName>
    </alternativeName>
</protein>
<comment type="cofactor">
    <cofactor evidence="15">
        <name>Mg(2+)</name>
        <dbReference type="ChEBI" id="CHEBI:18420"/>
    </cofactor>
</comment>
<gene>
    <name evidence="15 18" type="primary">rnc</name>
    <name evidence="18" type="ORF">I0Q91_06760</name>
</gene>
<evidence type="ECO:0000256" key="5">
    <source>
        <dbReference type="ARBA" id="ARBA00022490"/>
    </source>
</evidence>
<dbReference type="GO" id="GO:0042802">
    <property type="term" value="F:identical protein binding"/>
    <property type="evidence" value="ECO:0007669"/>
    <property type="project" value="UniProtKB-ARBA"/>
</dbReference>
<dbReference type="EC" id="3.1.26.3" evidence="15"/>
<dbReference type="InterPro" id="IPR036389">
    <property type="entry name" value="RNase_III_sf"/>
</dbReference>
<feature type="active site" evidence="15">
    <location>
        <position position="128"/>
    </location>
</feature>
<dbReference type="PANTHER" id="PTHR11207:SF0">
    <property type="entry name" value="RIBONUCLEASE 3"/>
    <property type="match status" value="1"/>
</dbReference>
<comment type="function">
    <text evidence="15">Digests double-stranded RNA. Involved in the processing of primary rRNA transcript to yield the immediate precursors to the large and small rRNAs (23S and 16S). Processes some mRNAs, and tRNAs when they are encoded in the rRNA operon. Processes pre-crRNA and tracrRNA of type II CRISPR loci if present in the organism.</text>
</comment>
<dbReference type="InterPro" id="IPR000999">
    <property type="entry name" value="RNase_III_dom"/>
</dbReference>
<dbReference type="GO" id="GO:0019843">
    <property type="term" value="F:rRNA binding"/>
    <property type="evidence" value="ECO:0007669"/>
    <property type="project" value="UniProtKB-KW"/>
</dbReference>
<sequence length="242" mass="27048">MEDIMLKAGIYQLEEKLKIEFNDKSLLLKAITHKSFPNENPDLSLNNNERLEFLGDSVLGLSIATKIFEDYGEMPEGGLAKMRAILVSSVTLARKARDIELSGHLLLGRGEEMTGGRKRDSILADALEAIFGAIYLDQGFEKAKRFINDFFDEDIELVKTGEYNKDFKTVLQEYVQQNSDKRPEYKIIEELGPDHNKEFKMEVLLNGERLGKGSGSTKKGAEQKAAKSALINLGEIEGRDGG</sequence>
<accession>A0A931F9R4</accession>
<dbReference type="AlphaFoldDB" id="A0A931F9R4"/>
<evidence type="ECO:0000256" key="15">
    <source>
        <dbReference type="HAMAP-Rule" id="MF_00104"/>
    </source>
</evidence>
<comment type="caution">
    <text evidence="18">The sequence shown here is derived from an EMBL/GenBank/DDBJ whole genome shotgun (WGS) entry which is preliminary data.</text>
</comment>
<keyword evidence="9 15" id="KW-0540">Nuclease</keyword>
<name>A0A931F9R4_9FIRM</name>
<feature type="active site" evidence="15">
    <location>
        <position position="56"/>
    </location>
</feature>
<dbReference type="GO" id="GO:0004525">
    <property type="term" value="F:ribonuclease III activity"/>
    <property type="evidence" value="ECO:0007669"/>
    <property type="project" value="UniProtKB-UniRule"/>
</dbReference>
<dbReference type="SUPFAM" id="SSF54768">
    <property type="entry name" value="dsRNA-binding domain-like"/>
    <property type="match status" value="1"/>
</dbReference>
<evidence type="ECO:0000256" key="7">
    <source>
        <dbReference type="ARBA" id="ARBA00022664"/>
    </source>
</evidence>
<dbReference type="GO" id="GO:0010468">
    <property type="term" value="P:regulation of gene expression"/>
    <property type="evidence" value="ECO:0007669"/>
    <property type="project" value="TreeGrafter"/>
</dbReference>
<comment type="similarity">
    <text evidence="3">Belongs to the ribonuclease III family.</text>
</comment>
<evidence type="ECO:0000259" key="17">
    <source>
        <dbReference type="PROSITE" id="PS50142"/>
    </source>
</evidence>
<dbReference type="EMBL" id="JADPIE010000003">
    <property type="protein sequence ID" value="MBF8436769.1"/>
    <property type="molecule type" value="Genomic_DNA"/>
</dbReference>
<keyword evidence="11 15" id="KW-0255">Endonuclease</keyword>
<keyword evidence="7 15" id="KW-0507">mRNA processing</keyword>
<feature type="binding site" evidence="15">
    <location>
        <position position="128"/>
    </location>
    <ligand>
        <name>Mg(2+)</name>
        <dbReference type="ChEBI" id="CHEBI:18420"/>
    </ligand>
</feature>
<dbReference type="GO" id="GO:0006364">
    <property type="term" value="P:rRNA processing"/>
    <property type="evidence" value="ECO:0007669"/>
    <property type="project" value="UniProtKB-UniRule"/>
</dbReference>
<dbReference type="InterPro" id="IPR014720">
    <property type="entry name" value="dsRBD_dom"/>
</dbReference>
<evidence type="ECO:0000256" key="13">
    <source>
        <dbReference type="ARBA" id="ARBA00022842"/>
    </source>
</evidence>
<evidence type="ECO:0000313" key="19">
    <source>
        <dbReference type="Proteomes" id="UP000621436"/>
    </source>
</evidence>
<dbReference type="SMART" id="SM00535">
    <property type="entry name" value="RIBOc"/>
    <property type="match status" value="1"/>
</dbReference>
<dbReference type="GO" id="GO:0046872">
    <property type="term" value="F:metal ion binding"/>
    <property type="evidence" value="ECO:0007669"/>
    <property type="project" value="UniProtKB-KW"/>
</dbReference>
<dbReference type="PROSITE" id="PS50137">
    <property type="entry name" value="DS_RBD"/>
    <property type="match status" value="1"/>
</dbReference>
<dbReference type="GO" id="GO:0005737">
    <property type="term" value="C:cytoplasm"/>
    <property type="evidence" value="ECO:0007669"/>
    <property type="project" value="UniProtKB-SubCell"/>
</dbReference>
<evidence type="ECO:0000256" key="1">
    <source>
        <dbReference type="ARBA" id="ARBA00000109"/>
    </source>
</evidence>
<evidence type="ECO:0000313" key="18">
    <source>
        <dbReference type="EMBL" id="MBF8436769.1"/>
    </source>
</evidence>
<keyword evidence="6 15" id="KW-0698">rRNA processing</keyword>
<dbReference type="Pfam" id="PF00035">
    <property type="entry name" value="dsrm"/>
    <property type="match status" value="1"/>
</dbReference>
<dbReference type="PROSITE" id="PS00517">
    <property type="entry name" value="RNASE_3_1"/>
    <property type="match status" value="1"/>
</dbReference>
<evidence type="ECO:0000256" key="10">
    <source>
        <dbReference type="ARBA" id="ARBA00022723"/>
    </source>
</evidence>
<dbReference type="CDD" id="cd10845">
    <property type="entry name" value="DSRM_RNAse_III_family"/>
    <property type="match status" value="1"/>
</dbReference>
<comment type="catalytic activity">
    <reaction evidence="1 15">
        <text>Endonucleolytic cleavage to 5'-phosphomonoester.</text>
        <dbReference type="EC" id="3.1.26.3"/>
    </reaction>
</comment>
<keyword evidence="15" id="KW-0699">rRNA-binding</keyword>
<keyword evidence="19" id="KW-1185">Reference proteome</keyword>
<dbReference type="RefSeq" id="WP_270453681.1">
    <property type="nucleotide sequence ID" value="NZ_JADPIE010000003.1"/>
</dbReference>
<dbReference type="PANTHER" id="PTHR11207">
    <property type="entry name" value="RIBONUCLEASE III"/>
    <property type="match status" value="1"/>
</dbReference>
<dbReference type="CDD" id="cd00593">
    <property type="entry name" value="RIBOc"/>
    <property type="match status" value="1"/>
</dbReference>
<feature type="binding site" evidence="15">
    <location>
        <position position="125"/>
    </location>
    <ligand>
        <name>Mg(2+)</name>
        <dbReference type="ChEBI" id="CHEBI:18420"/>
    </ligand>
</feature>
<organism evidence="18 19">
    <name type="scientific">Halonatronomonas betaini</name>
    <dbReference type="NCBI Taxonomy" id="2778430"/>
    <lineage>
        <taxon>Bacteria</taxon>
        <taxon>Bacillati</taxon>
        <taxon>Bacillota</taxon>
        <taxon>Clostridia</taxon>
        <taxon>Halanaerobiales</taxon>
        <taxon>Halarsenatibacteraceae</taxon>
        <taxon>Halonatronomonas</taxon>
    </lineage>
</organism>
<evidence type="ECO:0000256" key="4">
    <source>
        <dbReference type="ARBA" id="ARBA00011738"/>
    </source>
</evidence>
<evidence type="ECO:0000256" key="11">
    <source>
        <dbReference type="ARBA" id="ARBA00022759"/>
    </source>
</evidence>
<keyword evidence="10 15" id="KW-0479">Metal-binding</keyword>
<evidence type="ECO:0000256" key="6">
    <source>
        <dbReference type="ARBA" id="ARBA00022552"/>
    </source>
</evidence>
<comment type="subcellular location">
    <subcellularLocation>
        <location evidence="2 15">Cytoplasm</location>
    </subcellularLocation>
</comment>
<dbReference type="SMART" id="SM00358">
    <property type="entry name" value="DSRM"/>
    <property type="match status" value="1"/>
</dbReference>
<dbReference type="PROSITE" id="PS50142">
    <property type="entry name" value="RNASE_3_2"/>
    <property type="match status" value="1"/>
</dbReference>
<dbReference type="GO" id="GO:0003725">
    <property type="term" value="F:double-stranded RNA binding"/>
    <property type="evidence" value="ECO:0007669"/>
    <property type="project" value="TreeGrafter"/>
</dbReference>
<proteinExistence type="inferred from homology"/>
<keyword evidence="13 15" id="KW-0460">Magnesium</keyword>
<reference evidence="18" key="1">
    <citation type="submission" date="2020-11" db="EMBL/GenBank/DDBJ databases">
        <title>Halonatronomonas betainensis gen. nov., sp. nov. a novel haloalkaliphilic representative of the family Halanaerobiacae capable of betaine degradation.</title>
        <authorList>
            <person name="Boltyanskaya Y."/>
            <person name="Kevbrin V."/>
            <person name="Detkova E."/>
            <person name="Grouzdev D.S."/>
            <person name="Koziaeva V."/>
            <person name="Zhilina T."/>
        </authorList>
    </citation>
    <scope>NUCLEOTIDE SEQUENCE</scope>
    <source>
        <strain evidence="18">Z-7014</strain>
    </source>
</reference>
<dbReference type="Gene3D" id="1.10.1520.10">
    <property type="entry name" value="Ribonuclease III domain"/>
    <property type="match status" value="1"/>
</dbReference>
<dbReference type="GO" id="GO:0008033">
    <property type="term" value="P:tRNA processing"/>
    <property type="evidence" value="ECO:0007669"/>
    <property type="project" value="UniProtKB-KW"/>
</dbReference>
<dbReference type="Proteomes" id="UP000621436">
    <property type="component" value="Unassembled WGS sequence"/>
</dbReference>
<evidence type="ECO:0000256" key="12">
    <source>
        <dbReference type="ARBA" id="ARBA00022801"/>
    </source>
</evidence>
<dbReference type="Gene3D" id="3.30.160.20">
    <property type="match status" value="1"/>
</dbReference>
<evidence type="ECO:0000256" key="9">
    <source>
        <dbReference type="ARBA" id="ARBA00022722"/>
    </source>
</evidence>
<feature type="binding site" evidence="15">
    <location>
        <position position="52"/>
    </location>
    <ligand>
        <name>Mg(2+)</name>
        <dbReference type="ChEBI" id="CHEBI:18420"/>
    </ligand>
</feature>